<dbReference type="InterPro" id="IPR001611">
    <property type="entry name" value="Leu-rich_rpt"/>
</dbReference>
<accession>A0A8J5TI21</accession>
<feature type="domain" description="Disease resistance R13L4/SHOC-2-like LRR" evidence="9">
    <location>
        <begin position="217"/>
        <end position="354"/>
    </location>
</feature>
<evidence type="ECO:0000256" key="7">
    <source>
        <dbReference type="SAM" id="Phobius"/>
    </source>
</evidence>
<sequence length="525" mass="54641">MSGHVVCLFGVGVWLSSRQSPHYCTSGYQRVHWSAGQAELLLNPTKTTQPEEAHRNMGKSSGGAHREMAACVAVVLGLLFVAAVAATAAVSMDPAEMEALFLVMEAVSSDRDWRSENPDPCGAPWPGLECKPDGDAAAAPLRVTRLDFGVEPNPSCKDTAAFPTLVFSLSHLQSLFFVGCFKNPAAATALVLPPAANLSSSSLQQLSIRANPALSGVMAPQLATLTSLQVLTVSQNGLIGGEIPQGIGELTSLVHLDLSYNALTGQVPTEISELKSLVGLDLSYNSLSGPIPSRIGELRQLQKLDLSSNNLTGGIPASIANLTSLTFLALSSNGLSGHFPPGLSGLRNLQYLIMDNNPMNVPLPPGLGGLPRLQELRLAGSGYSGPIPEAFGQLASLTTLSLEDNNLTGGIPPGLSRLSRLYHLNLSNNGLGGAVPFDGAFLRRLGRNLDLSGNAGLCLDDRSVVRDIGVGVAACHAGGDSDALVAHGGVTGEGAMRGSVDGFQFRLLAPACVVLSCLVALNEYV</sequence>
<keyword evidence="3" id="KW-0433">Leucine-rich repeat</keyword>
<dbReference type="FunFam" id="3.80.10.10:FF:000269">
    <property type="entry name" value="Piriformospora indica-insensitive protein 2"/>
    <property type="match status" value="1"/>
</dbReference>
<dbReference type="EMBL" id="JAAALK010000282">
    <property type="protein sequence ID" value="KAG8077796.1"/>
    <property type="molecule type" value="Genomic_DNA"/>
</dbReference>
<evidence type="ECO:0000256" key="3">
    <source>
        <dbReference type="ARBA" id="ARBA00022614"/>
    </source>
</evidence>
<dbReference type="GO" id="GO:0051707">
    <property type="term" value="P:response to other organism"/>
    <property type="evidence" value="ECO:0007669"/>
    <property type="project" value="UniProtKB-ARBA"/>
</dbReference>
<keyword evidence="5" id="KW-0677">Repeat</keyword>
<keyword evidence="2" id="KW-1003">Cell membrane</keyword>
<keyword evidence="6 7" id="KW-0472">Membrane</keyword>
<keyword evidence="11" id="KW-1185">Reference proteome</keyword>
<evidence type="ECO:0000256" key="8">
    <source>
        <dbReference type="SAM" id="SignalP"/>
    </source>
</evidence>
<dbReference type="Proteomes" id="UP000729402">
    <property type="component" value="Unassembled WGS sequence"/>
</dbReference>
<dbReference type="GO" id="GO:0005886">
    <property type="term" value="C:plasma membrane"/>
    <property type="evidence" value="ECO:0007669"/>
    <property type="project" value="UniProtKB-SubCell"/>
</dbReference>
<dbReference type="InterPro" id="IPR003591">
    <property type="entry name" value="Leu-rich_rpt_typical-subtyp"/>
</dbReference>
<dbReference type="OrthoDB" id="676979at2759"/>
<organism evidence="10 11">
    <name type="scientific">Zizania palustris</name>
    <name type="common">Northern wild rice</name>
    <dbReference type="NCBI Taxonomy" id="103762"/>
    <lineage>
        <taxon>Eukaryota</taxon>
        <taxon>Viridiplantae</taxon>
        <taxon>Streptophyta</taxon>
        <taxon>Embryophyta</taxon>
        <taxon>Tracheophyta</taxon>
        <taxon>Spermatophyta</taxon>
        <taxon>Magnoliopsida</taxon>
        <taxon>Liliopsida</taxon>
        <taxon>Poales</taxon>
        <taxon>Poaceae</taxon>
        <taxon>BOP clade</taxon>
        <taxon>Oryzoideae</taxon>
        <taxon>Oryzeae</taxon>
        <taxon>Zizaniinae</taxon>
        <taxon>Zizania</taxon>
    </lineage>
</organism>
<feature type="transmembrane region" description="Helical" evidence="7">
    <location>
        <begin position="69"/>
        <end position="90"/>
    </location>
</feature>
<evidence type="ECO:0000313" key="11">
    <source>
        <dbReference type="Proteomes" id="UP000729402"/>
    </source>
</evidence>
<dbReference type="SMART" id="SM00369">
    <property type="entry name" value="LRR_TYP"/>
    <property type="match status" value="6"/>
</dbReference>
<reference evidence="10" key="1">
    <citation type="journal article" date="2021" name="bioRxiv">
        <title>Whole Genome Assembly and Annotation of Northern Wild Rice, Zizania palustris L., Supports a Whole Genome Duplication in the Zizania Genus.</title>
        <authorList>
            <person name="Haas M."/>
            <person name="Kono T."/>
            <person name="Macchietto M."/>
            <person name="Millas R."/>
            <person name="McGilp L."/>
            <person name="Shao M."/>
            <person name="Duquette J."/>
            <person name="Hirsch C.N."/>
            <person name="Kimball J."/>
        </authorList>
    </citation>
    <scope>NUCLEOTIDE SEQUENCE</scope>
    <source>
        <tissue evidence="10">Fresh leaf tissue</tissue>
    </source>
</reference>
<comment type="caution">
    <text evidence="10">The sequence shown here is derived from an EMBL/GenBank/DDBJ whole genome shotgun (WGS) entry which is preliminary data.</text>
</comment>
<dbReference type="PANTHER" id="PTHR48059">
    <property type="entry name" value="POLYGALACTURONASE INHIBITOR 1"/>
    <property type="match status" value="1"/>
</dbReference>
<feature type="chain" id="PRO_5035264475" description="Disease resistance R13L4/SHOC-2-like LRR domain-containing protein" evidence="8">
    <location>
        <begin position="19"/>
        <end position="525"/>
    </location>
</feature>
<dbReference type="PANTHER" id="PTHR48059:SF30">
    <property type="entry name" value="OS06G0587000 PROTEIN"/>
    <property type="match status" value="1"/>
</dbReference>
<dbReference type="Pfam" id="PF23598">
    <property type="entry name" value="LRR_14"/>
    <property type="match status" value="1"/>
</dbReference>
<reference evidence="10" key="2">
    <citation type="submission" date="2021-02" db="EMBL/GenBank/DDBJ databases">
        <authorList>
            <person name="Kimball J.A."/>
            <person name="Haas M.W."/>
            <person name="Macchietto M."/>
            <person name="Kono T."/>
            <person name="Duquette J."/>
            <person name="Shao M."/>
        </authorList>
    </citation>
    <scope>NUCLEOTIDE SEQUENCE</scope>
    <source>
        <tissue evidence="10">Fresh leaf tissue</tissue>
    </source>
</reference>
<comment type="subcellular location">
    <subcellularLocation>
        <location evidence="1">Cell membrane</location>
    </subcellularLocation>
</comment>
<proteinExistence type="predicted"/>
<dbReference type="AlphaFoldDB" id="A0A8J5TI21"/>
<dbReference type="Pfam" id="PF13855">
    <property type="entry name" value="LRR_8"/>
    <property type="match status" value="1"/>
</dbReference>
<feature type="signal peptide" evidence="8">
    <location>
        <begin position="1"/>
        <end position="18"/>
    </location>
</feature>
<name>A0A8J5TI21_ZIZPA</name>
<evidence type="ECO:0000256" key="4">
    <source>
        <dbReference type="ARBA" id="ARBA00022729"/>
    </source>
</evidence>
<evidence type="ECO:0000256" key="6">
    <source>
        <dbReference type="ARBA" id="ARBA00023136"/>
    </source>
</evidence>
<evidence type="ECO:0000256" key="5">
    <source>
        <dbReference type="ARBA" id="ARBA00022737"/>
    </source>
</evidence>
<evidence type="ECO:0000313" key="10">
    <source>
        <dbReference type="EMBL" id="KAG8077796.1"/>
    </source>
</evidence>
<dbReference type="InterPro" id="IPR051848">
    <property type="entry name" value="PGIP"/>
</dbReference>
<evidence type="ECO:0000256" key="1">
    <source>
        <dbReference type="ARBA" id="ARBA00004236"/>
    </source>
</evidence>
<keyword evidence="4 8" id="KW-0732">Signal</keyword>
<dbReference type="InterPro" id="IPR055414">
    <property type="entry name" value="LRR_R13L4/SHOC2-like"/>
</dbReference>
<evidence type="ECO:0000259" key="9">
    <source>
        <dbReference type="Pfam" id="PF23598"/>
    </source>
</evidence>
<keyword evidence="7" id="KW-0812">Transmembrane</keyword>
<dbReference type="FunFam" id="3.80.10.10:FF:000833">
    <property type="entry name" value="Protein TOO MANY MOUTHS"/>
    <property type="match status" value="1"/>
</dbReference>
<protein>
    <recommendedName>
        <fullName evidence="9">Disease resistance R13L4/SHOC-2-like LRR domain-containing protein</fullName>
    </recommendedName>
</protein>
<evidence type="ECO:0000256" key="2">
    <source>
        <dbReference type="ARBA" id="ARBA00022475"/>
    </source>
</evidence>
<gene>
    <name evidence="10" type="ORF">GUJ93_ZPchr0007g5323</name>
</gene>
<keyword evidence="7" id="KW-1133">Transmembrane helix</keyword>